<reference evidence="2" key="1">
    <citation type="submission" date="2011-05" db="EMBL/GenBank/DDBJ databases">
        <authorList>
            <person name="Richards S.R."/>
            <person name="Qu J."/>
            <person name="Jiang H."/>
            <person name="Jhangiani S.N."/>
            <person name="Agravi P."/>
            <person name="Goodspeed R."/>
            <person name="Gross S."/>
            <person name="Mandapat C."/>
            <person name="Jackson L."/>
            <person name="Mathew T."/>
            <person name="Pu L."/>
            <person name="Thornton R."/>
            <person name="Saada N."/>
            <person name="Wilczek-Boney K.B."/>
            <person name="Lee S."/>
            <person name="Kovar C."/>
            <person name="Wu Y."/>
            <person name="Scherer S.E."/>
            <person name="Worley K.C."/>
            <person name="Muzny D.M."/>
            <person name="Gibbs R."/>
        </authorList>
    </citation>
    <scope>NUCLEOTIDE SEQUENCE</scope>
    <source>
        <strain evidence="2">Brora</strain>
    </source>
</reference>
<dbReference type="EnsemblMetazoa" id="SMAR014753-RA">
    <property type="protein sequence ID" value="SMAR014753-PA"/>
    <property type="gene ID" value="SMAR014753"/>
</dbReference>
<reference evidence="1" key="2">
    <citation type="submission" date="2015-02" db="UniProtKB">
        <authorList>
            <consortium name="EnsemblMetazoa"/>
        </authorList>
    </citation>
    <scope>IDENTIFICATION</scope>
</reference>
<dbReference type="HOGENOM" id="CLU_1867680_0_0_1"/>
<dbReference type="Proteomes" id="UP000014500">
    <property type="component" value="Unassembled WGS sequence"/>
</dbReference>
<dbReference type="EMBL" id="JH432065">
    <property type="status" value="NOT_ANNOTATED_CDS"/>
    <property type="molecule type" value="Genomic_DNA"/>
</dbReference>
<evidence type="ECO:0000313" key="1">
    <source>
        <dbReference type="EnsemblMetazoa" id="SMAR014753-PA"/>
    </source>
</evidence>
<name>T1JLM3_STRMM</name>
<protein>
    <submittedName>
        <fullName evidence="1">Uncharacterized protein</fullName>
    </submittedName>
</protein>
<accession>T1JLM3</accession>
<proteinExistence type="predicted"/>
<dbReference type="AlphaFoldDB" id="T1JLM3"/>
<keyword evidence="2" id="KW-1185">Reference proteome</keyword>
<evidence type="ECO:0000313" key="2">
    <source>
        <dbReference type="Proteomes" id="UP000014500"/>
    </source>
</evidence>
<organism evidence="1 2">
    <name type="scientific">Strigamia maritima</name>
    <name type="common">European centipede</name>
    <name type="synonym">Geophilus maritimus</name>
    <dbReference type="NCBI Taxonomy" id="126957"/>
    <lineage>
        <taxon>Eukaryota</taxon>
        <taxon>Metazoa</taxon>
        <taxon>Ecdysozoa</taxon>
        <taxon>Arthropoda</taxon>
        <taxon>Myriapoda</taxon>
        <taxon>Chilopoda</taxon>
        <taxon>Pleurostigmophora</taxon>
        <taxon>Geophilomorpha</taxon>
        <taxon>Linotaeniidae</taxon>
        <taxon>Strigamia</taxon>
    </lineage>
</organism>
<sequence length="137" mass="15756">MVPENISTHLFPGSTNKYILFLEVVNPLLSGHYRRGLINDLTAKSQYTLTLALTHHPFAAAIFLDAGSHPLFNYIKCTTWMPNTQFVPTLVSILDSVYMLFLWCLLQVKTWHFSAIINLEQGSYAIFKTLKYCNFYM</sequence>